<name>A0ABQ1WUQ8_9FLAO</name>
<dbReference type="Pfam" id="PF05573">
    <property type="entry name" value="NosL"/>
    <property type="match status" value="1"/>
</dbReference>
<gene>
    <name evidence="1" type="ORF">GCM10011532_28810</name>
</gene>
<evidence type="ECO:0000313" key="1">
    <source>
        <dbReference type="EMBL" id="GGG43097.1"/>
    </source>
</evidence>
<keyword evidence="2" id="KW-1185">Reference proteome</keyword>
<dbReference type="SUPFAM" id="SSF160387">
    <property type="entry name" value="NosL/MerB-like"/>
    <property type="match status" value="1"/>
</dbReference>
<dbReference type="Proteomes" id="UP000605733">
    <property type="component" value="Unassembled WGS sequence"/>
</dbReference>
<dbReference type="PANTHER" id="PTHR41247">
    <property type="entry name" value="HTH-TYPE TRANSCRIPTIONAL REPRESSOR YCNK"/>
    <property type="match status" value="1"/>
</dbReference>
<comment type="caution">
    <text evidence="1">The sequence shown here is derived from an EMBL/GenBank/DDBJ whole genome shotgun (WGS) entry which is preliminary data.</text>
</comment>
<dbReference type="PROSITE" id="PS51257">
    <property type="entry name" value="PROKAR_LIPOPROTEIN"/>
    <property type="match status" value="1"/>
</dbReference>
<accession>A0ABQ1WUQ8</accession>
<sequence length="143" mass="16246">MKKLFFLLIITLIFSACEISPQAINYGNEACEYCNMTIVDQQYASQLVNKNGKAYNFDAIECMIHYSEDIKEKEYQLYLINDFKNPGTLIDAKTAYYLISPEISSPMGANLSGFASEEDAKKAESNYDGQLYNWANITKEISK</sequence>
<organism evidence="1 2">
    <name type="scientific">Christiangramia forsetii</name>
    <dbReference type="NCBI Taxonomy" id="411153"/>
    <lineage>
        <taxon>Bacteria</taxon>
        <taxon>Pseudomonadati</taxon>
        <taxon>Bacteroidota</taxon>
        <taxon>Flavobacteriia</taxon>
        <taxon>Flavobacteriales</taxon>
        <taxon>Flavobacteriaceae</taxon>
        <taxon>Christiangramia</taxon>
    </lineage>
</organism>
<dbReference type="RefSeq" id="WP_011709296.1">
    <property type="nucleotide sequence ID" value="NZ_BMIX01000007.1"/>
</dbReference>
<evidence type="ECO:0000313" key="2">
    <source>
        <dbReference type="Proteomes" id="UP000605733"/>
    </source>
</evidence>
<dbReference type="EMBL" id="BMIX01000007">
    <property type="protein sequence ID" value="GGG43097.1"/>
    <property type="molecule type" value="Genomic_DNA"/>
</dbReference>
<proteinExistence type="predicted"/>
<reference evidence="2" key="1">
    <citation type="journal article" date="2019" name="Int. J. Syst. Evol. Microbiol.">
        <title>The Global Catalogue of Microorganisms (GCM) 10K type strain sequencing project: providing services to taxonomists for standard genome sequencing and annotation.</title>
        <authorList>
            <consortium name="The Broad Institute Genomics Platform"/>
            <consortium name="The Broad Institute Genome Sequencing Center for Infectious Disease"/>
            <person name="Wu L."/>
            <person name="Ma J."/>
        </authorList>
    </citation>
    <scope>NUCLEOTIDE SEQUENCE [LARGE SCALE GENOMIC DNA]</scope>
    <source>
        <strain evidence="2">CGMCC 1.15422</strain>
    </source>
</reference>
<evidence type="ECO:0008006" key="3">
    <source>
        <dbReference type="Google" id="ProtNLM"/>
    </source>
</evidence>
<protein>
    <recommendedName>
        <fullName evidence="3">Copper chaperone NosL</fullName>
    </recommendedName>
</protein>
<dbReference type="PANTHER" id="PTHR41247:SF1">
    <property type="entry name" value="HTH-TYPE TRANSCRIPTIONAL REPRESSOR YCNK"/>
    <property type="match status" value="1"/>
</dbReference>
<dbReference type="InterPro" id="IPR008719">
    <property type="entry name" value="N2O_reductase_NosL"/>
</dbReference>